<proteinExistence type="predicted"/>
<evidence type="ECO:0000313" key="7">
    <source>
        <dbReference type="EMBL" id="UWX63966.1"/>
    </source>
</evidence>
<gene>
    <name evidence="7" type="ORF">N0D28_14790</name>
</gene>
<keyword evidence="8" id="KW-1185">Reference proteome</keyword>
<evidence type="ECO:0000313" key="8">
    <source>
        <dbReference type="Proteomes" id="UP001060261"/>
    </source>
</evidence>
<dbReference type="SUPFAM" id="SSF46626">
    <property type="entry name" value="Cytochrome c"/>
    <property type="match status" value="1"/>
</dbReference>
<dbReference type="InterPro" id="IPR036909">
    <property type="entry name" value="Cyt_c-like_dom_sf"/>
</dbReference>
<evidence type="ECO:0000256" key="1">
    <source>
        <dbReference type="ARBA" id="ARBA00022617"/>
    </source>
</evidence>
<dbReference type="EMBL" id="CP104213">
    <property type="protein sequence ID" value="UWX63966.1"/>
    <property type="molecule type" value="Genomic_DNA"/>
</dbReference>
<dbReference type="RefSeq" id="WP_260560242.1">
    <property type="nucleotide sequence ID" value="NZ_BAABEC010000020.1"/>
</dbReference>
<sequence length="150" mass="15270">MIYPLKVGLMLAAFLGGSTLAAKGADVYGANCAACHQPTGKGVPGAFPPLAGHFSALLATGTAGRTYVEHVVLYGLAGKIVVGGMTYNGAMPAQKQLSDADLAAVLNYVATSWGNKLPKGQKPVAAAELTKLRAKALTAAAVYKTRPAVK</sequence>
<name>A0ABY5YIK0_9DEIO</name>
<protein>
    <submittedName>
        <fullName evidence="7">Cytochrome c</fullName>
    </submittedName>
</protein>
<organism evidence="7 8">
    <name type="scientific">Deinococcus rubellus</name>
    <dbReference type="NCBI Taxonomy" id="1889240"/>
    <lineage>
        <taxon>Bacteria</taxon>
        <taxon>Thermotogati</taxon>
        <taxon>Deinococcota</taxon>
        <taxon>Deinococci</taxon>
        <taxon>Deinococcales</taxon>
        <taxon>Deinococcaceae</taxon>
        <taxon>Deinococcus</taxon>
    </lineage>
</organism>
<dbReference type="InterPro" id="IPR009056">
    <property type="entry name" value="Cyt_c-like_dom"/>
</dbReference>
<evidence type="ECO:0000256" key="5">
    <source>
        <dbReference type="SAM" id="SignalP"/>
    </source>
</evidence>
<feature type="signal peptide" evidence="5">
    <location>
        <begin position="1"/>
        <end position="24"/>
    </location>
</feature>
<dbReference type="InterPro" id="IPR051459">
    <property type="entry name" value="Cytochrome_c-type_DH"/>
</dbReference>
<dbReference type="Proteomes" id="UP001060261">
    <property type="component" value="Chromosome"/>
</dbReference>
<dbReference type="PANTHER" id="PTHR35008:SF8">
    <property type="entry name" value="ALCOHOL DEHYDROGENASE CYTOCHROME C SUBUNIT"/>
    <property type="match status" value="1"/>
</dbReference>
<keyword evidence="5" id="KW-0732">Signal</keyword>
<dbReference type="Pfam" id="PF00034">
    <property type="entry name" value="Cytochrom_C"/>
    <property type="match status" value="1"/>
</dbReference>
<accession>A0ABY5YIK0</accession>
<dbReference type="PROSITE" id="PS51007">
    <property type="entry name" value="CYTC"/>
    <property type="match status" value="1"/>
</dbReference>
<evidence type="ECO:0000256" key="4">
    <source>
        <dbReference type="PROSITE-ProRule" id="PRU00433"/>
    </source>
</evidence>
<reference evidence="7" key="1">
    <citation type="submission" date="2022-09" db="EMBL/GenBank/DDBJ databases">
        <title>genome sequence of Deinococcus rubellus.</title>
        <authorList>
            <person name="Srinivasan S."/>
        </authorList>
    </citation>
    <scope>NUCLEOTIDE SEQUENCE</scope>
    <source>
        <strain evidence="7">Ant6</strain>
    </source>
</reference>
<feature type="domain" description="Cytochrome c" evidence="6">
    <location>
        <begin position="19"/>
        <end position="113"/>
    </location>
</feature>
<evidence type="ECO:0000256" key="2">
    <source>
        <dbReference type="ARBA" id="ARBA00022723"/>
    </source>
</evidence>
<keyword evidence="3 4" id="KW-0408">Iron</keyword>
<evidence type="ECO:0000256" key="3">
    <source>
        <dbReference type="ARBA" id="ARBA00023004"/>
    </source>
</evidence>
<evidence type="ECO:0000259" key="6">
    <source>
        <dbReference type="PROSITE" id="PS51007"/>
    </source>
</evidence>
<feature type="chain" id="PRO_5046486776" evidence="5">
    <location>
        <begin position="25"/>
        <end position="150"/>
    </location>
</feature>
<dbReference type="Gene3D" id="1.10.760.10">
    <property type="entry name" value="Cytochrome c-like domain"/>
    <property type="match status" value="1"/>
</dbReference>
<dbReference type="PANTHER" id="PTHR35008">
    <property type="entry name" value="BLL4482 PROTEIN-RELATED"/>
    <property type="match status" value="1"/>
</dbReference>
<keyword evidence="1 4" id="KW-0349">Heme</keyword>
<keyword evidence="2 4" id="KW-0479">Metal-binding</keyword>